<feature type="transmembrane region" description="Helical" evidence="1">
    <location>
        <begin position="83"/>
        <end position="100"/>
    </location>
</feature>
<dbReference type="EMBL" id="JBHSOG010000024">
    <property type="protein sequence ID" value="MFC5769181.1"/>
    <property type="molecule type" value="Genomic_DNA"/>
</dbReference>
<feature type="transmembrane region" description="Helical" evidence="1">
    <location>
        <begin position="107"/>
        <end position="123"/>
    </location>
</feature>
<dbReference type="Proteomes" id="UP001595974">
    <property type="component" value="Unassembled WGS sequence"/>
</dbReference>
<evidence type="ECO:0000256" key="1">
    <source>
        <dbReference type="SAM" id="Phobius"/>
    </source>
</evidence>
<comment type="caution">
    <text evidence="2">The sequence shown here is derived from an EMBL/GenBank/DDBJ whole genome shotgun (WGS) entry which is preliminary data.</text>
</comment>
<dbReference type="InterPro" id="IPR007401">
    <property type="entry name" value="DUF454"/>
</dbReference>
<dbReference type="Pfam" id="PF04304">
    <property type="entry name" value="DUF454"/>
    <property type="match status" value="1"/>
</dbReference>
<protein>
    <submittedName>
        <fullName evidence="2">YbaN family protein</fullName>
    </submittedName>
</protein>
<keyword evidence="1" id="KW-0812">Transmembrane</keyword>
<keyword evidence="1" id="KW-0472">Membrane</keyword>
<proteinExistence type="predicted"/>
<keyword evidence="3" id="KW-1185">Reference proteome</keyword>
<sequence>MSKLHNSRLMRIAFLWLGCIALLLGALGVVLPLLPTTPFVLLAAACFARGSERFHRRLLAHRIAGPIVREWEEHRSMPPGVKPWAFGLMFVSFGVSMLIVPATWHRLMLLCIAAVLTFFLWRVPVRAPGAARSAGAAGETRE</sequence>
<keyword evidence="1" id="KW-1133">Transmembrane helix</keyword>
<name>A0ABW1AQ67_9RHOO</name>
<evidence type="ECO:0000313" key="3">
    <source>
        <dbReference type="Proteomes" id="UP001595974"/>
    </source>
</evidence>
<dbReference type="PIRSF" id="PIRSF016789">
    <property type="entry name" value="DUF454"/>
    <property type="match status" value="1"/>
</dbReference>
<evidence type="ECO:0000313" key="2">
    <source>
        <dbReference type="EMBL" id="MFC5769181.1"/>
    </source>
</evidence>
<dbReference type="PANTHER" id="PTHR35813">
    <property type="entry name" value="INNER MEMBRANE PROTEIN YBAN"/>
    <property type="match status" value="1"/>
</dbReference>
<dbReference type="PANTHER" id="PTHR35813:SF1">
    <property type="entry name" value="INNER MEMBRANE PROTEIN YBAN"/>
    <property type="match status" value="1"/>
</dbReference>
<accession>A0ABW1AQ67</accession>
<dbReference type="RefSeq" id="WP_232516491.1">
    <property type="nucleotide sequence ID" value="NZ_JBHSOG010000024.1"/>
</dbReference>
<reference evidence="3" key="1">
    <citation type="journal article" date="2019" name="Int. J. Syst. Evol. Microbiol.">
        <title>The Global Catalogue of Microorganisms (GCM) 10K type strain sequencing project: providing services to taxonomists for standard genome sequencing and annotation.</title>
        <authorList>
            <consortium name="The Broad Institute Genomics Platform"/>
            <consortium name="The Broad Institute Genome Sequencing Center for Infectious Disease"/>
            <person name="Wu L."/>
            <person name="Ma J."/>
        </authorList>
    </citation>
    <scope>NUCLEOTIDE SEQUENCE [LARGE SCALE GENOMIC DNA]</scope>
    <source>
        <strain evidence="3">SHR3</strain>
    </source>
</reference>
<gene>
    <name evidence="2" type="ORF">ACFPTN_07320</name>
</gene>
<organism evidence="2 3">
    <name type="scientific">Thauera sinica</name>
    <dbReference type="NCBI Taxonomy" id="2665146"/>
    <lineage>
        <taxon>Bacteria</taxon>
        <taxon>Pseudomonadati</taxon>
        <taxon>Pseudomonadota</taxon>
        <taxon>Betaproteobacteria</taxon>
        <taxon>Rhodocyclales</taxon>
        <taxon>Zoogloeaceae</taxon>
        <taxon>Thauera</taxon>
    </lineage>
</organism>